<name>A0A6M3J1L6_9ZZZZ</name>
<reference evidence="1" key="1">
    <citation type="submission" date="2020-03" db="EMBL/GenBank/DDBJ databases">
        <title>The deep terrestrial virosphere.</title>
        <authorList>
            <person name="Holmfeldt K."/>
            <person name="Nilsson E."/>
            <person name="Simone D."/>
            <person name="Lopez-Fernandez M."/>
            <person name="Wu X."/>
            <person name="de Brujin I."/>
            <person name="Lundin D."/>
            <person name="Andersson A."/>
            <person name="Bertilsson S."/>
            <person name="Dopson M."/>
        </authorList>
    </citation>
    <scope>NUCLEOTIDE SEQUENCE</scope>
    <source>
        <strain evidence="1">MM415B00578</strain>
    </source>
</reference>
<protein>
    <submittedName>
        <fullName evidence="1">Uncharacterized protein</fullName>
    </submittedName>
</protein>
<accession>A0A6M3J1L6</accession>
<evidence type="ECO:0000313" key="1">
    <source>
        <dbReference type="EMBL" id="QJA63779.1"/>
    </source>
</evidence>
<dbReference type="AlphaFoldDB" id="A0A6M3J1L6"/>
<proteinExistence type="predicted"/>
<organism evidence="1">
    <name type="scientific">viral metagenome</name>
    <dbReference type="NCBI Taxonomy" id="1070528"/>
    <lineage>
        <taxon>unclassified sequences</taxon>
        <taxon>metagenomes</taxon>
        <taxon>organismal metagenomes</taxon>
    </lineage>
</organism>
<sequence length="92" mass="10287">MDRGIEDGVLIDYGMLSAEEVEAVEGALERVDERAVIALGRCVPDGPAGTFDGSKVEPWRRYPVPEVVSEELERWRYHEGSWRRVVEGEGAV</sequence>
<gene>
    <name evidence="1" type="ORF">MM415B00578_0033</name>
</gene>
<dbReference type="EMBL" id="MT141505">
    <property type="protein sequence ID" value="QJA63779.1"/>
    <property type="molecule type" value="Genomic_DNA"/>
</dbReference>